<dbReference type="Gene3D" id="3.20.20.70">
    <property type="entry name" value="Aldolase class I"/>
    <property type="match status" value="1"/>
</dbReference>
<evidence type="ECO:0000256" key="3">
    <source>
        <dbReference type="ARBA" id="ARBA00007592"/>
    </source>
</evidence>
<gene>
    <name evidence="7" type="ORF">GCM10022402_20350</name>
</gene>
<evidence type="ECO:0000313" key="8">
    <source>
        <dbReference type="Proteomes" id="UP001500908"/>
    </source>
</evidence>
<comment type="pathway">
    <text evidence="2 5">Carbohydrate acid metabolism; D-glucarate degradation; 2,5-dioxopentanoate from D-glucarate: step 2/2.</text>
</comment>
<dbReference type="PANTHER" id="PTHR12128:SF19">
    <property type="entry name" value="5-DEHYDRO-4-DEOXYGLUCARATE DEHYDRATASE 2-RELATED"/>
    <property type="match status" value="1"/>
</dbReference>
<keyword evidence="8" id="KW-1185">Reference proteome</keyword>
<dbReference type="PANTHER" id="PTHR12128">
    <property type="entry name" value="DIHYDRODIPICOLINATE SYNTHASE"/>
    <property type="match status" value="1"/>
</dbReference>
<protein>
    <recommendedName>
        <fullName evidence="5">Probable 5-dehydro-4-deoxyglucarate dehydratase</fullName>
        <ecNumber evidence="5">4.2.1.41</ecNumber>
    </recommendedName>
    <alternativeName>
        <fullName evidence="5">5-keto-4-deoxy-glucarate dehydratase</fullName>
        <shortName evidence="5">KDGDH</shortName>
    </alternativeName>
</protein>
<comment type="catalytic activity">
    <reaction evidence="1 5">
        <text>5-dehydro-4-deoxy-D-glucarate + H(+) = 2,5-dioxopentanoate + CO2 + H2O</text>
        <dbReference type="Rhea" id="RHEA:24608"/>
        <dbReference type="ChEBI" id="CHEBI:15377"/>
        <dbReference type="ChEBI" id="CHEBI:15378"/>
        <dbReference type="ChEBI" id="CHEBI:16526"/>
        <dbReference type="ChEBI" id="CHEBI:42819"/>
        <dbReference type="ChEBI" id="CHEBI:58136"/>
        <dbReference type="EC" id="4.2.1.41"/>
    </reaction>
</comment>
<keyword evidence="4 5" id="KW-0456">Lyase</keyword>
<evidence type="ECO:0000256" key="6">
    <source>
        <dbReference type="PIRNR" id="PIRNR001365"/>
    </source>
</evidence>
<organism evidence="7 8">
    <name type="scientific">Salinactinospora qingdaonensis</name>
    <dbReference type="NCBI Taxonomy" id="702744"/>
    <lineage>
        <taxon>Bacteria</taxon>
        <taxon>Bacillati</taxon>
        <taxon>Actinomycetota</taxon>
        <taxon>Actinomycetes</taxon>
        <taxon>Streptosporangiales</taxon>
        <taxon>Nocardiopsidaceae</taxon>
        <taxon>Salinactinospora</taxon>
    </lineage>
</organism>
<evidence type="ECO:0000313" key="7">
    <source>
        <dbReference type="EMBL" id="GAA3740501.1"/>
    </source>
</evidence>
<evidence type="ECO:0000256" key="4">
    <source>
        <dbReference type="ARBA" id="ARBA00023239"/>
    </source>
</evidence>
<evidence type="ECO:0000256" key="2">
    <source>
        <dbReference type="ARBA" id="ARBA00004983"/>
    </source>
</evidence>
<dbReference type="RefSeq" id="WP_344970099.1">
    <property type="nucleotide sequence ID" value="NZ_BAABDD010000007.1"/>
</dbReference>
<comment type="similarity">
    <text evidence="3 5 6">Belongs to the DapA family.</text>
</comment>
<dbReference type="InterPro" id="IPR017655">
    <property type="entry name" value="Dehydro-deoxyglucarate_dehyd"/>
</dbReference>
<dbReference type="EMBL" id="BAABDD010000007">
    <property type="protein sequence ID" value="GAA3740501.1"/>
    <property type="molecule type" value="Genomic_DNA"/>
</dbReference>
<dbReference type="HAMAP" id="MF_00694">
    <property type="entry name" value="KDGDH"/>
    <property type="match status" value="1"/>
</dbReference>
<accession>A0ABP7FIT5</accession>
<dbReference type="PIRSF" id="PIRSF001365">
    <property type="entry name" value="DHDPS"/>
    <property type="match status" value="1"/>
</dbReference>
<dbReference type="Pfam" id="PF00701">
    <property type="entry name" value="DHDPS"/>
    <property type="match status" value="1"/>
</dbReference>
<comment type="caution">
    <text evidence="7">The sequence shown here is derived from an EMBL/GenBank/DDBJ whole genome shotgun (WGS) entry which is preliminary data.</text>
</comment>
<reference evidence="8" key="1">
    <citation type="journal article" date="2019" name="Int. J. Syst. Evol. Microbiol.">
        <title>The Global Catalogue of Microorganisms (GCM) 10K type strain sequencing project: providing services to taxonomists for standard genome sequencing and annotation.</title>
        <authorList>
            <consortium name="The Broad Institute Genomics Platform"/>
            <consortium name="The Broad Institute Genome Sequencing Center for Infectious Disease"/>
            <person name="Wu L."/>
            <person name="Ma J."/>
        </authorList>
    </citation>
    <scope>NUCLEOTIDE SEQUENCE [LARGE SCALE GENOMIC DNA]</scope>
    <source>
        <strain evidence="8">JCM 17137</strain>
    </source>
</reference>
<dbReference type="SMART" id="SM01130">
    <property type="entry name" value="DHDPS"/>
    <property type="match status" value="1"/>
</dbReference>
<dbReference type="InterPro" id="IPR002220">
    <property type="entry name" value="DapA-like"/>
</dbReference>
<dbReference type="Proteomes" id="UP001500908">
    <property type="component" value="Unassembled WGS sequence"/>
</dbReference>
<evidence type="ECO:0000256" key="5">
    <source>
        <dbReference type="HAMAP-Rule" id="MF_00694"/>
    </source>
</evidence>
<dbReference type="EC" id="4.2.1.41" evidence="5"/>
<proteinExistence type="inferred from homology"/>
<name>A0ABP7FIT5_9ACTN</name>
<dbReference type="NCBIfam" id="NF002958">
    <property type="entry name" value="PRK03620.1"/>
    <property type="match status" value="1"/>
</dbReference>
<sequence>MEFNGILFFPLTPFNAEDALDEEALAAHVRAGLAHRPGGVFAACGTGEIHALSTDEQARTVRTAVTATGGAAPVIAGAGGSVRTAIEQAAAARAMGADGVLLLPPYLVGAPQRGIVDYVRAVAEAVPIPLIVYQRATMALTPASAAELAELPGVVGIKDGMGDLDRMHQIVLAVRERRGADFTFFNGLPTAELTVRAYTGIGVALYSSAAFAFAPEVATAFYRALHAGDPLADTLLDVFYRPLARLRDRSPGYAVSLVKAGARLRGAVMGGVRPPFVDPTEEETAELAAIIDAGVAAVTTAAS</sequence>
<dbReference type="InterPro" id="IPR013785">
    <property type="entry name" value="Aldolase_TIM"/>
</dbReference>
<dbReference type="SUPFAM" id="SSF51569">
    <property type="entry name" value="Aldolase"/>
    <property type="match status" value="1"/>
</dbReference>
<evidence type="ECO:0000256" key="1">
    <source>
        <dbReference type="ARBA" id="ARBA00001446"/>
    </source>
</evidence>